<dbReference type="SUPFAM" id="SSF117281">
    <property type="entry name" value="Kelch motif"/>
    <property type="match status" value="1"/>
</dbReference>
<feature type="transmembrane region" description="Helical" evidence="4">
    <location>
        <begin position="709"/>
        <end position="731"/>
    </location>
</feature>
<reference evidence="6" key="1">
    <citation type="submission" date="2023-08" db="EMBL/GenBank/DDBJ databases">
        <authorList>
            <person name="Chen Y."/>
            <person name="Shah S."/>
            <person name="Dougan E. K."/>
            <person name="Thang M."/>
            <person name="Chan C."/>
        </authorList>
    </citation>
    <scope>NUCLEOTIDE SEQUENCE</scope>
</reference>
<feature type="signal peptide" evidence="5">
    <location>
        <begin position="1"/>
        <end position="17"/>
    </location>
</feature>
<name>A0AA36JQP6_9DINO</name>
<dbReference type="EMBL" id="CAUJNA010003764">
    <property type="protein sequence ID" value="CAJ1409363.1"/>
    <property type="molecule type" value="Genomic_DNA"/>
</dbReference>
<dbReference type="Proteomes" id="UP001178507">
    <property type="component" value="Unassembled WGS sequence"/>
</dbReference>
<feature type="region of interest" description="Disordered" evidence="3">
    <location>
        <begin position="816"/>
        <end position="837"/>
    </location>
</feature>
<keyword evidence="5" id="KW-0732">Signal</keyword>
<evidence type="ECO:0000256" key="5">
    <source>
        <dbReference type="SAM" id="SignalP"/>
    </source>
</evidence>
<keyword evidence="2" id="KW-0677">Repeat</keyword>
<keyword evidence="4" id="KW-0472">Membrane</keyword>
<accession>A0AA36JQP6</accession>
<keyword evidence="4" id="KW-1133">Transmembrane helix</keyword>
<organism evidence="6 7">
    <name type="scientific">Effrenium voratum</name>
    <dbReference type="NCBI Taxonomy" id="2562239"/>
    <lineage>
        <taxon>Eukaryota</taxon>
        <taxon>Sar</taxon>
        <taxon>Alveolata</taxon>
        <taxon>Dinophyceae</taxon>
        <taxon>Suessiales</taxon>
        <taxon>Symbiodiniaceae</taxon>
        <taxon>Effrenium</taxon>
    </lineage>
</organism>
<keyword evidence="1" id="KW-0880">Kelch repeat</keyword>
<gene>
    <name evidence="6" type="ORF">EVOR1521_LOCUS30481</name>
</gene>
<dbReference type="PANTHER" id="PTHR46093">
    <property type="entry name" value="ACYL-COA-BINDING DOMAIN-CONTAINING PROTEIN 5"/>
    <property type="match status" value="1"/>
</dbReference>
<feature type="region of interest" description="Disordered" evidence="3">
    <location>
        <begin position="427"/>
        <end position="447"/>
    </location>
</feature>
<keyword evidence="4" id="KW-0812">Transmembrane</keyword>
<dbReference type="AlphaFoldDB" id="A0AA36JQP6"/>
<evidence type="ECO:0000256" key="3">
    <source>
        <dbReference type="SAM" id="MobiDB-lite"/>
    </source>
</evidence>
<dbReference type="Gene3D" id="2.120.10.80">
    <property type="entry name" value="Kelch-type beta propeller"/>
    <property type="match status" value="2"/>
</dbReference>
<keyword evidence="7" id="KW-1185">Reference proteome</keyword>
<proteinExistence type="predicted"/>
<dbReference type="PANTHER" id="PTHR46093:SF18">
    <property type="entry name" value="FIBRONECTIN TYPE-III DOMAIN-CONTAINING PROTEIN"/>
    <property type="match status" value="1"/>
</dbReference>
<evidence type="ECO:0000313" key="6">
    <source>
        <dbReference type="EMBL" id="CAJ1409363.1"/>
    </source>
</evidence>
<evidence type="ECO:0000256" key="1">
    <source>
        <dbReference type="ARBA" id="ARBA00022441"/>
    </source>
</evidence>
<feature type="region of interest" description="Disordered" evidence="3">
    <location>
        <begin position="319"/>
        <end position="342"/>
    </location>
</feature>
<comment type="caution">
    <text evidence="6">The sequence shown here is derived from an EMBL/GenBank/DDBJ whole genome shotgun (WGS) entry which is preliminary data.</text>
</comment>
<feature type="chain" id="PRO_5041372876" evidence="5">
    <location>
        <begin position="18"/>
        <end position="1031"/>
    </location>
</feature>
<dbReference type="Pfam" id="PF24681">
    <property type="entry name" value="Kelch_KLHDC2_KLHL20_DRC7"/>
    <property type="match status" value="1"/>
</dbReference>
<dbReference type="InterPro" id="IPR015915">
    <property type="entry name" value="Kelch-typ_b-propeller"/>
</dbReference>
<evidence type="ECO:0000256" key="4">
    <source>
        <dbReference type="SAM" id="Phobius"/>
    </source>
</evidence>
<evidence type="ECO:0000256" key="2">
    <source>
        <dbReference type="ARBA" id="ARBA00022737"/>
    </source>
</evidence>
<sequence>MWQRWAVLAFISAYAELGDWTQVHCSSGPSARRWHTAVLDVGKIWVFGGNCSKDGSLKNDVWYFDTVGWEWNSVESIGLRPSPRFSHISDIQFGKMWVFGGVVSTGLSSELWCFDTSASNWTLVDSGSGPSARESMAMVISGGKLWVFAGYDGRKRNDLWSFDTSRGTWTLVDEGSGPSERWSPATVQHAERMWVLGGWSQAGLEKDVWYFDTRALTWTTVDAGAGMSPRESHTAVLRGSKIWVFGGLTTTGEAGEANDADAVWCLDTEAASWTLADSGTGPRNFLYPVSVMDEAGRMWSYYGTFWYFDTLGTSTITASSTTRTKTSTQASTTNTTLTSTTTSTSTSTAFATRISSSSTTTQSTWTTSTTSSISSSSSSASKSSSSSTSAFSATQTSQASFTTMSTSSSSTSSWSSSSSTSTFSATQTQATGTSSTMSTSASCWSSSSTTTSITRTATSTLTQTETTSTITETTSTSNMGFAFLAGRLSSENASQLEDLLMSHIDSLLTANGNRNPNSTNVSQTSEVQLPDGAVLSLTIPHETQPVLATTANSTVFVPRSVASLAARPALAALSVPSGEHLGDDLRRGAVIDMGGKEKWRLAGPLLELSLLDLDSNSKVDVKNLSEPIIFRIASGSFSGAKCAFLTPTPTWSQEGVYRPSPEELRAIGDDTSGFWCATTHLTTFSILEPVVCSFWGSLKPGAVCFDPPIFSACLLGVAFCLCCSVWAFCLLMKSRKVIGGTISLQDTRGSEHEVPFQVVRPRLQGMRAGCKTTVSWSLEAEKWQDLGSLASPTRFADRGTRVRTKQSFFRSNSVLSSTGSSAGYHHPSPSEAEGLETEGFEGVVPLPLPTIASPVARKEASPCGPLEAYVDGTKVEYFSETHNKWVQGSIQGPGRVGRNGMPVYTVALGRGRPRSFVPLERLRLPFEKAEAVSVEFQGRWQAAVVVGMHSLPLAYAVRLPDETLVFPAEKVRVRYVDGDAVDVYQGLEQGWVTAVCGSGSESSWPEVSVKSSDGLLRHSISYVRRSEFAEV</sequence>
<evidence type="ECO:0000313" key="7">
    <source>
        <dbReference type="Proteomes" id="UP001178507"/>
    </source>
</evidence>
<protein>
    <submittedName>
        <fullName evidence="6">Uncharacterized protein</fullName>
    </submittedName>
</protein>
<feature type="region of interest" description="Disordered" evidence="3">
    <location>
        <begin position="361"/>
        <end position="388"/>
    </location>
</feature>